<organism evidence="1 2">
    <name type="scientific">Rachicladosporium monterosium</name>
    <dbReference type="NCBI Taxonomy" id="1507873"/>
    <lineage>
        <taxon>Eukaryota</taxon>
        <taxon>Fungi</taxon>
        <taxon>Dikarya</taxon>
        <taxon>Ascomycota</taxon>
        <taxon>Pezizomycotina</taxon>
        <taxon>Dothideomycetes</taxon>
        <taxon>Dothideomycetidae</taxon>
        <taxon>Cladosporiales</taxon>
        <taxon>Cladosporiaceae</taxon>
        <taxon>Rachicladosporium</taxon>
    </lineage>
</organism>
<comment type="caution">
    <text evidence="1">The sequence shown here is derived from an EMBL/GenBank/DDBJ whole genome shotgun (WGS) entry which is preliminary data.</text>
</comment>
<evidence type="ECO:0000313" key="1">
    <source>
        <dbReference type="EMBL" id="KAK5147948.1"/>
    </source>
</evidence>
<accession>A0ABR0LFB4</accession>
<reference evidence="1 2" key="1">
    <citation type="submission" date="2023-08" db="EMBL/GenBank/DDBJ databases">
        <title>Black Yeasts Isolated from many extreme environments.</title>
        <authorList>
            <person name="Coleine C."/>
            <person name="Stajich J.E."/>
            <person name="Selbmann L."/>
        </authorList>
    </citation>
    <scope>NUCLEOTIDE SEQUENCE [LARGE SCALE GENOMIC DNA]</scope>
    <source>
        <strain evidence="1 2">CCFEE 5386</strain>
    </source>
</reference>
<keyword evidence="2" id="KW-1185">Reference proteome</keyword>
<name>A0ABR0LFB4_9PEZI</name>
<dbReference type="Proteomes" id="UP001308179">
    <property type="component" value="Unassembled WGS sequence"/>
</dbReference>
<evidence type="ECO:0000313" key="2">
    <source>
        <dbReference type="Proteomes" id="UP001308179"/>
    </source>
</evidence>
<gene>
    <name evidence="1" type="ORF">LTR32_000698</name>
</gene>
<dbReference type="EMBL" id="JAVRRR010000020">
    <property type="protein sequence ID" value="KAK5147948.1"/>
    <property type="molecule type" value="Genomic_DNA"/>
</dbReference>
<proteinExistence type="predicted"/>
<protein>
    <submittedName>
        <fullName evidence="1">Uncharacterized protein</fullName>
    </submittedName>
</protein>
<sequence>MLAESEQQQPITYNHYYTDNVQKSRLDSTQKTIERAMEKVNVDPDDLEGTAVGNMSLERGV</sequence>